<dbReference type="Proteomes" id="UP000324222">
    <property type="component" value="Unassembled WGS sequence"/>
</dbReference>
<keyword evidence="2" id="KW-0732">Signal</keyword>
<evidence type="ECO:0000313" key="4">
    <source>
        <dbReference type="Proteomes" id="UP000324222"/>
    </source>
</evidence>
<proteinExistence type="predicted"/>
<dbReference type="AlphaFoldDB" id="A0A5B7HNA8"/>
<protein>
    <submittedName>
        <fullName evidence="3">Uncharacterized protein</fullName>
    </submittedName>
</protein>
<dbReference type="EMBL" id="VSRR010037705">
    <property type="protein sequence ID" value="MPC73870.1"/>
    <property type="molecule type" value="Genomic_DNA"/>
</dbReference>
<name>A0A5B7HNA8_PORTR</name>
<evidence type="ECO:0000313" key="3">
    <source>
        <dbReference type="EMBL" id="MPC73870.1"/>
    </source>
</evidence>
<reference evidence="3 4" key="1">
    <citation type="submission" date="2019-05" db="EMBL/GenBank/DDBJ databases">
        <title>Another draft genome of Portunus trituberculatus and its Hox gene families provides insights of decapod evolution.</title>
        <authorList>
            <person name="Jeong J.-H."/>
            <person name="Song I."/>
            <person name="Kim S."/>
            <person name="Choi T."/>
            <person name="Kim D."/>
            <person name="Ryu S."/>
            <person name="Kim W."/>
        </authorList>
    </citation>
    <scope>NUCLEOTIDE SEQUENCE [LARGE SCALE GENOMIC DNA]</scope>
    <source>
        <tissue evidence="3">Muscle</tissue>
    </source>
</reference>
<organism evidence="3 4">
    <name type="scientific">Portunus trituberculatus</name>
    <name type="common">Swimming crab</name>
    <name type="synonym">Neptunus trituberculatus</name>
    <dbReference type="NCBI Taxonomy" id="210409"/>
    <lineage>
        <taxon>Eukaryota</taxon>
        <taxon>Metazoa</taxon>
        <taxon>Ecdysozoa</taxon>
        <taxon>Arthropoda</taxon>
        <taxon>Crustacea</taxon>
        <taxon>Multicrustacea</taxon>
        <taxon>Malacostraca</taxon>
        <taxon>Eumalacostraca</taxon>
        <taxon>Eucarida</taxon>
        <taxon>Decapoda</taxon>
        <taxon>Pleocyemata</taxon>
        <taxon>Brachyura</taxon>
        <taxon>Eubrachyura</taxon>
        <taxon>Portunoidea</taxon>
        <taxon>Portunidae</taxon>
        <taxon>Portuninae</taxon>
        <taxon>Portunus</taxon>
    </lineage>
</organism>
<feature type="compositionally biased region" description="Low complexity" evidence="1">
    <location>
        <begin position="73"/>
        <end position="96"/>
    </location>
</feature>
<feature type="region of interest" description="Disordered" evidence="1">
    <location>
        <begin position="69"/>
        <end position="116"/>
    </location>
</feature>
<feature type="chain" id="PRO_5022896475" evidence="2">
    <location>
        <begin position="21"/>
        <end position="116"/>
    </location>
</feature>
<evidence type="ECO:0000256" key="2">
    <source>
        <dbReference type="SAM" id="SignalP"/>
    </source>
</evidence>
<gene>
    <name evidence="3" type="ORF">E2C01_068211</name>
</gene>
<keyword evidence="4" id="KW-1185">Reference proteome</keyword>
<feature type="compositionally biased region" description="Polar residues" evidence="1">
    <location>
        <begin position="97"/>
        <end position="109"/>
    </location>
</feature>
<feature type="signal peptide" evidence="2">
    <location>
        <begin position="1"/>
        <end position="20"/>
    </location>
</feature>
<evidence type="ECO:0000256" key="1">
    <source>
        <dbReference type="SAM" id="MobiDB-lite"/>
    </source>
</evidence>
<sequence>MPTALLILLTACLSPSPILAAEGFLLPLITVLSTSNARVNQYSQSLIPFTGKLWNSLPASPVPLLRKKTIPYNNQSSSQSPNHTASQSSSQSPYQSLNHPASQMKQLESSIEAGEL</sequence>
<comment type="caution">
    <text evidence="3">The sequence shown here is derived from an EMBL/GenBank/DDBJ whole genome shotgun (WGS) entry which is preliminary data.</text>
</comment>
<accession>A0A5B7HNA8</accession>